<dbReference type="InterPro" id="IPR041577">
    <property type="entry name" value="RT_RNaseH_2"/>
</dbReference>
<keyword evidence="4" id="KW-1185">Reference proteome</keyword>
<dbReference type="PANTHER" id="PTHR33064:SF37">
    <property type="entry name" value="RIBONUCLEASE H"/>
    <property type="match status" value="1"/>
</dbReference>
<comment type="caution">
    <text evidence="3">The sequence shown here is derived from an EMBL/GenBank/DDBJ whole genome shotgun (WGS) entry which is preliminary data.</text>
</comment>
<dbReference type="InterPro" id="IPR000477">
    <property type="entry name" value="RT_dom"/>
</dbReference>
<dbReference type="InterPro" id="IPR051320">
    <property type="entry name" value="Viral_Replic_Matur_Polypro"/>
</dbReference>
<reference evidence="3 4" key="1">
    <citation type="journal article" date="2018" name="Plant J.">
        <title>Genome sequences of Chlorella sorokiniana UTEX 1602 and Micractinium conductrix SAG 241.80: implications to maltose excretion by a green alga.</title>
        <authorList>
            <person name="Arriola M.B."/>
            <person name="Velmurugan N."/>
            <person name="Zhang Y."/>
            <person name="Plunkett M.H."/>
            <person name="Hondzo H."/>
            <person name="Barney B.M."/>
        </authorList>
    </citation>
    <scope>NUCLEOTIDE SEQUENCE [LARGE SCALE GENOMIC DNA]</scope>
    <source>
        <strain evidence="3 4">SAG 241.80</strain>
    </source>
</reference>
<name>A0A2P6V2K7_9CHLO</name>
<evidence type="ECO:0000313" key="4">
    <source>
        <dbReference type="Proteomes" id="UP000239649"/>
    </source>
</evidence>
<evidence type="ECO:0000313" key="3">
    <source>
        <dbReference type="EMBL" id="PSC68320.1"/>
    </source>
</evidence>
<proteinExistence type="predicted"/>
<dbReference type="OrthoDB" id="514328at2759"/>
<dbReference type="STRING" id="554055.A0A2P6V2K7"/>
<dbReference type="Pfam" id="PF00078">
    <property type="entry name" value="RVT_1"/>
    <property type="match status" value="1"/>
</dbReference>
<dbReference type="CDD" id="cd01647">
    <property type="entry name" value="RT_LTR"/>
    <property type="match status" value="1"/>
</dbReference>
<dbReference type="PROSITE" id="PS50878">
    <property type="entry name" value="RT_POL"/>
    <property type="match status" value="1"/>
</dbReference>
<feature type="domain" description="Reverse transcriptase" evidence="2">
    <location>
        <begin position="152"/>
        <end position="335"/>
    </location>
</feature>
<evidence type="ECO:0000259" key="2">
    <source>
        <dbReference type="PROSITE" id="PS50878"/>
    </source>
</evidence>
<accession>A0A2P6V2K7</accession>
<dbReference type="InterPro" id="IPR043128">
    <property type="entry name" value="Rev_trsase/Diguanyl_cyclase"/>
</dbReference>
<evidence type="ECO:0000256" key="1">
    <source>
        <dbReference type="SAM" id="MobiDB-lite"/>
    </source>
</evidence>
<dbReference type="Gene3D" id="3.30.70.270">
    <property type="match status" value="2"/>
</dbReference>
<dbReference type="Gene3D" id="3.10.20.370">
    <property type="match status" value="1"/>
</dbReference>
<dbReference type="EMBL" id="LHPF02000038">
    <property type="protein sequence ID" value="PSC68320.1"/>
    <property type="molecule type" value="Genomic_DNA"/>
</dbReference>
<dbReference type="InterPro" id="IPR043502">
    <property type="entry name" value="DNA/RNA_pol_sf"/>
</dbReference>
<dbReference type="SUPFAM" id="SSF56672">
    <property type="entry name" value="DNA/RNA polymerases"/>
    <property type="match status" value="1"/>
</dbReference>
<feature type="region of interest" description="Disordered" evidence="1">
    <location>
        <begin position="66"/>
        <end position="85"/>
    </location>
</feature>
<sequence length="472" mass="53305">MTWLTAHAPVVDWGEGTTTLHRPQGEVVLRSRRYHQGQAFAFMSMSELQQALLAGQVERVYLSTVTAASDDEPPPAAEPDSSLSTGRAEVDALLDRFKDVLRATLPDGKRPASRVKHHIREVEGAQPPPLRPPIRMSPHMEQELRGQIERLLENGRIRPGESPYGAPCFLVKKKGKDAWRMVIDYRVLNSQTVKWVYPVPSIDEMLDRLAGAKWFTTLDLTDGYLQIEMADESIRKTGFRTRWGQWEFTCMPFGLCIAPATFQAMMSDMLPKLGADHAAFVLAYLDDLIVFSTSLEEHLRHLERVLELLLSRQLYCKPQKCCFASQRVSFLGHIFLGHIVSDKGIEADGEKVAAVLQYPPHRNVRELQTFLGATGWFRRFIPRYAHRATPLTRLLKQTAAWVWGAEEQNAFEDLRRALTEAPVLVPPDHNKDWLLYTDASDVALGAVVLQETDEGPRAVAYLSKTLSPAERN</sequence>
<organism evidence="3 4">
    <name type="scientific">Micractinium conductrix</name>
    <dbReference type="NCBI Taxonomy" id="554055"/>
    <lineage>
        <taxon>Eukaryota</taxon>
        <taxon>Viridiplantae</taxon>
        <taxon>Chlorophyta</taxon>
        <taxon>core chlorophytes</taxon>
        <taxon>Trebouxiophyceae</taxon>
        <taxon>Chlorellales</taxon>
        <taxon>Chlorellaceae</taxon>
        <taxon>Chlorella clade</taxon>
        <taxon>Micractinium</taxon>
    </lineage>
</organism>
<dbReference type="AlphaFoldDB" id="A0A2P6V2K7"/>
<dbReference type="Pfam" id="PF17919">
    <property type="entry name" value="RT_RNaseH_2"/>
    <property type="match status" value="1"/>
</dbReference>
<dbReference type="PANTHER" id="PTHR33064">
    <property type="entry name" value="POL PROTEIN"/>
    <property type="match status" value="1"/>
</dbReference>
<protein>
    <submittedName>
        <fullName evidence="3">Retroelement pol poly</fullName>
    </submittedName>
</protein>
<dbReference type="Proteomes" id="UP000239649">
    <property type="component" value="Unassembled WGS sequence"/>
</dbReference>
<dbReference type="Gene3D" id="3.10.10.10">
    <property type="entry name" value="HIV Type 1 Reverse Transcriptase, subunit A, domain 1"/>
    <property type="match status" value="1"/>
</dbReference>
<gene>
    <name evidence="3" type="ORF">C2E20_8013</name>
</gene>
<dbReference type="FunFam" id="3.30.70.270:FF:000020">
    <property type="entry name" value="Transposon Tf2-6 polyprotein-like Protein"/>
    <property type="match status" value="1"/>
</dbReference>